<name>A0A7E4W373_PANRE</name>
<evidence type="ECO:0000313" key="3">
    <source>
        <dbReference type="WBParaSite" id="Pan_g6809.t1"/>
    </source>
</evidence>
<proteinExistence type="predicted"/>
<organism evidence="2 3">
    <name type="scientific">Panagrellus redivivus</name>
    <name type="common">Microworm</name>
    <dbReference type="NCBI Taxonomy" id="6233"/>
    <lineage>
        <taxon>Eukaryota</taxon>
        <taxon>Metazoa</taxon>
        <taxon>Ecdysozoa</taxon>
        <taxon>Nematoda</taxon>
        <taxon>Chromadorea</taxon>
        <taxon>Rhabditida</taxon>
        <taxon>Tylenchina</taxon>
        <taxon>Panagrolaimomorpha</taxon>
        <taxon>Panagrolaimoidea</taxon>
        <taxon>Panagrolaimidae</taxon>
        <taxon>Panagrellus</taxon>
    </lineage>
</organism>
<dbReference type="WBParaSite" id="Pan_g6809.t1">
    <property type="protein sequence ID" value="Pan_g6809.t1"/>
    <property type="gene ID" value="Pan_g6809"/>
</dbReference>
<reference evidence="2" key="1">
    <citation type="journal article" date="2013" name="Genetics">
        <title>The draft genome and transcriptome of Panagrellus redivivus are shaped by the harsh demands of a free-living lifestyle.</title>
        <authorList>
            <person name="Srinivasan J."/>
            <person name="Dillman A.R."/>
            <person name="Macchietto M.G."/>
            <person name="Heikkinen L."/>
            <person name="Lakso M."/>
            <person name="Fracchia K.M."/>
            <person name="Antoshechkin I."/>
            <person name="Mortazavi A."/>
            <person name="Wong G."/>
            <person name="Sternberg P.W."/>
        </authorList>
    </citation>
    <scope>NUCLEOTIDE SEQUENCE [LARGE SCALE GENOMIC DNA]</scope>
    <source>
        <strain evidence="2">MT8872</strain>
    </source>
</reference>
<sequence>MNADVQDRYVWVVKTEEVRSTADGRMKDRNVTVVIFEFLAKHTDMRMKTLFGVENVFEAFEYSEIADRSTPPPAGEGNSSRGRLAATPFCHAS</sequence>
<evidence type="ECO:0000313" key="2">
    <source>
        <dbReference type="Proteomes" id="UP000492821"/>
    </source>
</evidence>
<keyword evidence="2" id="KW-1185">Reference proteome</keyword>
<reference evidence="3" key="2">
    <citation type="submission" date="2020-10" db="UniProtKB">
        <authorList>
            <consortium name="WormBaseParasite"/>
        </authorList>
    </citation>
    <scope>IDENTIFICATION</scope>
</reference>
<feature type="region of interest" description="Disordered" evidence="1">
    <location>
        <begin position="67"/>
        <end position="93"/>
    </location>
</feature>
<dbReference type="Proteomes" id="UP000492821">
    <property type="component" value="Unassembled WGS sequence"/>
</dbReference>
<protein>
    <submittedName>
        <fullName evidence="3">Glycogen(starch) synthase</fullName>
    </submittedName>
</protein>
<evidence type="ECO:0000256" key="1">
    <source>
        <dbReference type="SAM" id="MobiDB-lite"/>
    </source>
</evidence>
<accession>A0A7E4W373</accession>
<dbReference type="AlphaFoldDB" id="A0A7E4W373"/>